<organism evidence="3 4">
    <name type="scientific">Mycena venus</name>
    <dbReference type="NCBI Taxonomy" id="2733690"/>
    <lineage>
        <taxon>Eukaryota</taxon>
        <taxon>Fungi</taxon>
        <taxon>Dikarya</taxon>
        <taxon>Basidiomycota</taxon>
        <taxon>Agaricomycotina</taxon>
        <taxon>Agaricomycetes</taxon>
        <taxon>Agaricomycetidae</taxon>
        <taxon>Agaricales</taxon>
        <taxon>Marasmiineae</taxon>
        <taxon>Mycenaceae</taxon>
        <taxon>Mycena</taxon>
    </lineage>
</organism>
<feature type="compositionally biased region" description="Low complexity" evidence="1">
    <location>
        <begin position="100"/>
        <end position="121"/>
    </location>
</feature>
<feature type="domain" description="PARP catalytic" evidence="2">
    <location>
        <begin position="366"/>
        <end position="474"/>
    </location>
</feature>
<dbReference type="PANTHER" id="PTHR31681:SF3">
    <property type="entry name" value="OS04G0690100 PROTEIN"/>
    <property type="match status" value="1"/>
</dbReference>
<evidence type="ECO:0000313" key="4">
    <source>
        <dbReference type="Proteomes" id="UP000620124"/>
    </source>
</evidence>
<sequence length="502" mass="53175">MPPIYETRAVFRFQKVFPAPLSSFMASHIPLALSLLQSFATQYPGGKQLWTPPSVATPAAAPAAPTAPAAPAAPAATASQSPPAAPSVPIPVPPPNPQRTSTASSAAVASISPPASTTASTSNLCENCQLRPKFSDGNKTHPYCSKSCANQAKLPSQPPSLSTSIPKSANCDFCGVRPKFFDGKRTHPFCSKACSKNATAQNPLLKPNAKGGTCHAPGCQKPAHTNANGTSGSYCCLAHKTLGETICLMCKQAPKQPQSHFCGAACADDAEKNGPMILEIPAGHVTFKSVADQFKVFSLLVNKLVLTTVQASWRHTGKNCPPVRRVYKIVATQATQASYKAYQTAVESAGHFVASGRSPGNENRRWHGTRRECNLGDKGHTQFCASTKCSLCCIIKSSFDISLWGTKTGWGRFGKGIYTSSTSSKSNDYSHNDCSSSFKAILLNKVIVGKGCKLTHDSVSLTAPPAGYDSVLAEKGGSLNYDELVVYTNDAIRPSFLVIYEP</sequence>
<name>A0A8H6XAC7_9AGAR</name>
<gene>
    <name evidence="3" type="ORF">MVEN_02136200</name>
</gene>
<dbReference type="AlphaFoldDB" id="A0A8H6XAC7"/>
<evidence type="ECO:0000259" key="2">
    <source>
        <dbReference type="Pfam" id="PF00644"/>
    </source>
</evidence>
<dbReference type="Gene3D" id="3.90.228.10">
    <property type="match status" value="1"/>
</dbReference>
<comment type="caution">
    <text evidence="3">The sequence shown here is derived from an EMBL/GenBank/DDBJ whole genome shotgun (WGS) entry which is preliminary data.</text>
</comment>
<protein>
    <submittedName>
        <fullName evidence="3">PARP catalytic domain-containing protein</fullName>
    </submittedName>
</protein>
<dbReference type="OrthoDB" id="9514740at2759"/>
<dbReference type="EMBL" id="JACAZI010000022">
    <property type="protein sequence ID" value="KAF7336996.1"/>
    <property type="molecule type" value="Genomic_DNA"/>
</dbReference>
<evidence type="ECO:0000256" key="1">
    <source>
        <dbReference type="SAM" id="MobiDB-lite"/>
    </source>
</evidence>
<evidence type="ECO:0000313" key="3">
    <source>
        <dbReference type="EMBL" id="KAF7336996.1"/>
    </source>
</evidence>
<reference evidence="3" key="1">
    <citation type="submission" date="2020-05" db="EMBL/GenBank/DDBJ databases">
        <title>Mycena genomes resolve the evolution of fungal bioluminescence.</title>
        <authorList>
            <person name="Tsai I.J."/>
        </authorList>
    </citation>
    <scope>NUCLEOTIDE SEQUENCE</scope>
    <source>
        <strain evidence="3">CCC161011</strain>
    </source>
</reference>
<accession>A0A8H6XAC7</accession>
<feature type="region of interest" description="Disordered" evidence="1">
    <location>
        <begin position="54"/>
        <end position="121"/>
    </location>
</feature>
<feature type="compositionally biased region" description="Pro residues" evidence="1">
    <location>
        <begin position="83"/>
        <end position="97"/>
    </location>
</feature>
<dbReference type="Proteomes" id="UP000620124">
    <property type="component" value="Unassembled WGS sequence"/>
</dbReference>
<dbReference type="SUPFAM" id="SSF56399">
    <property type="entry name" value="ADP-ribosylation"/>
    <property type="match status" value="1"/>
</dbReference>
<dbReference type="GO" id="GO:0003950">
    <property type="term" value="F:NAD+ poly-ADP-ribosyltransferase activity"/>
    <property type="evidence" value="ECO:0007669"/>
    <property type="project" value="InterPro"/>
</dbReference>
<dbReference type="InterPro" id="IPR012317">
    <property type="entry name" value="Poly(ADP-ribose)pol_cat_dom"/>
</dbReference>
<dbReference type="PANTHER" id="PTHR31681">
    <property type="entry name" value="C2H2-LIKE ZINC FINGER PROTEIN"/>
    <property type="match status" value="1"/>
</dbReference>
<proteinExistence type="predicted"/>
<feature type="compositionally biased region" description="Low complexity" evidence="1">
    <location>
        <begin position="54"/>
        <end position="82"/>
    </location>
</feature>
<dbReference type="Pfam" id="PF00644">
    <property type="entry name" value="PARP"/>
    <property type="match status" value="1"/>
</dbReference>
<keyword evidence="4" id="KW-1185">Reference proteome</keyword>